<dbReference type="SMART" id="SM00811">
    <property type="entry name" value="Alpha_kinase"/>
    <property type="match status" value="1"/>
</dbReference>
<organism evidence="9">
    <name type="scientific">Craspedostauros australis</name>
    <dbReference type="NCBI Taxonomy" id="1486917"/>
    <lineage>
        <taxon>Eukaryota</taxon>
        <taxon>Sar</taxon>
        <taxon>Stramenopiles</taxon>
        <taxon>Ochrophyta</taxon>
        <taxon>Bacillariophyta</taxon>
        <taxon>Bacillariophyceae</taxon>
        <taxon>Bacillariophycidae</taxon>
        <taxon>Naviculales</taxon>
        <taxon>Naviculaceae</taxon>
        <taxon>Craspedostauros</taxon>
    </lineage>
</organism>
<evidence type="ECO:0000256" key="4">
    <source>
        <dbReference type="ARBA" id="ARBA00022679"/>
    </source>
</evidence>
<dbReference type="GO" id="GO:0005524">
    <property type="term" value="F:ATP binding"/>
    <property type="evidence" value="ECO:0007669"/>
    <property type="project" value="InterPro"/>
</dbReference>
<dbReference type="EMBL" id="HBEF01023703">
    <property type="protein sequence ID" value="CAD8342522.1"/>
    <property type="molecule type" value="Transcribed_RNA"/>
</dbReference>
<evidence type="ECO:0000256" key="1">
    <source>
        <dbReference type="ARBA" id="ARBA00004613"/>
    </source>
</evidence>
<dbReference type="InterPro" id="IPR036465">
    <property type="entry name" value="vWFA_dom_sf"/>
</dbReference>
<dbReference type="Gene3D" id="3.30.200.20">
    <property type="entry name" value="Phosphorylase Kinase, domain 1"/>
    <property type="match status" value="1"/>
</dbReference>
<feature type="domain" description="Alpha-type protein kinase" evidence="8">
    <location>
        <begin position="430"/>
        <end position="673"/>
    </location>
</feature>
<evidence type="ECO:0000259" key="7">
    <source>
        <dbReference type="PROSITE" id="PS50234"/>
    </source>
</evidence>
<dbReference type="PANTHER" id="PTHR47763:SF4">
    <property type="entry name" value="ALPHA-PROTEIN KINASE VWKA"/>
    <property type="match status" value="1"/>
</dbReference>
<keyword evidence="6" id="KW-0418">Kinase</keyword>
<dbReference type="Gene3D" id="3.20.200.10">
    <property type="entry name" value="MHCK/EF2 kinase"/>
    <property type="match status" value="1"/>
</dbReference>
<protein>
    <recommendedName>
        <fullName evidence="10">Alpha-type protein kinase domain-containing protein</fullName>
    </recommendedName>
</protein>
<sequence>MLSKDNETSLTMLSMELSEFSVIEEDCYVLDEIEEVDDEAEEHDGEIGASDMKMLKGEASHAKQSTSMLLAALEADMSEAQDLINKLKNGTATATDKSRVLDLKKKISKSRSATEAGKVREDKLKTTIRAEEESRREAFRKIKIRQIKGMVNSVKKAESVDLAFIVDATSSMGPHIEAVKKNIIAIVTQVKGSNRSLSLRLAFVAYRDLCDTNRFEVLDFVKDAGRFQTFVGGIRASGGGDTPEDMAGGIQHANALSWRQATRVAFIVADCPCHGREFHSLGDDHPNGTPGIDIKKELRALIGNCGEGTMSVQFGRITAFCDSMIARFVQDGIHLNVVDFSNELKVKTSVTSSVRKSIFKTMSLASGGTKAVSFDEGPKRKSRKAALKPYSIEPRLPKSDEWTPVASVKVYQNKRIKSINDLQAPLSFGMLSYFDGKTKTDETKESKMFLRRAKAPFAEGGCRLAYHAELARKEKSLGAPKTKVVLKCFKHHGFGVNDRIQYLRQMEVSNIARFLAKEYNNSPFRPAHCARIQVLMSCVVEEEDDANEKDGNRRFCAEEVLPSDGDMDFTKFSNNTGYWDTDNMDETLLRFTKFTHEATNSYLMVTDLQGIKKEDGTYCLTDPIILCNDNLRFGHTNLGQQAMARCIQSTEALLKENGWGEADDSSQESYTML</sequence>
<dbReference type="PROSITE" id="PS51158">
    <property type="entry name" value="ALPHA_KINASE"/>
    <property type="match status" value="1"/>
</dbReference>
<accession>A0A7S0F700</accession>
<keyword evidence="4" id="KW-0808">Transferase</keyword>
<dbReference type="InterPro" id="IPR052969">
    <property type="entry name" value="Thr-specific_kinase-like"/>
</dbReference>
<dbReference type="InterPro" id="IPR056861">
    <property type="entry name" value="HMCN1-like_VWA"/>
</dbReference>
<evidence type="ECO:0000256" key="6">
    <source>
        <dbReference type="ARBA" id="ARBA00022777"/>
    </source>
</evidence>
<dbReference type="SUPFAM" id="SSF56112">
    <property type="entry name" value="Protein kinase-like (PK-like)"/>
    <property type="match status" value="1"/>
</dbReference>
<evidence type="ECO:0000256" key="3">
    <source>
        <dbReference type="ARBA" id="ARBA00022527"/>
    </source>
</evidence>
<evidence type="ECO:0000256" key="5">
    <source>
        <dbReference type="ARBA" id="ARBA00022729"/>
    </source>
</evidence>
<keyword evidence="3" id="KW-0723">Serine/threonine-protein kinase</keyword>
<dbReference type="InterPro" id="IPR002035">
    <property type="entry name" value="VWF_A"/>
</dbReference>
<dbReference type="PROSITE" id="PS50234">
    <property type="entry name" value="VWFA"/>
    <property type="match status" value="1"/>
</dbReference>
<dbReference type="Pfam" id="PF02816">
    <property type="entry name" value="Alpha_kinase"/>
    <property type="match status" value="1"/>
</dbReference>
<proteinExistence type="predicted"/>
<dbReference type="GO" id="GO:0004674">
    <property type="term" value="F:protein serine/threonine kinase activity"/>
    <property type="evidence" value="ECO:0007669"/>
    <property type="project" value="UniProtKB-KW"/>
</dbReference>
<feature type="domain" description="VWFA" evidence="7">
    <location>
        <begin position="161"/>
        <end position="242"/>
    </location>
</feature>
<name>A0A7S0F700_9STRA</name>
<keyword evidence="2" id="KW-0964">Secreted</keyword>
<reference evidence="9" key="1">
    <citation type="submission" date="2021-01" db="EMBL/GenBank/DDBJ databases">
        <authorList>
            <person name="Corre E."/>
            <person name="Pelletier E."/>
            <person name="Niang G."/>
            <person name="Scheremetjew M."/>
            <person name="Finn R."/>
            <person name="Kale V."/>
            <person name="Holt S."/>
            <person name="Cochrane G."/>
            <person name="Meng A."/>
            <person name="Brown T."/>
            <person name="Cohen L."/>
        </authorList>
    </citation>
    <scope>NUCLEOTIDE SEQUENCE</scope>
    <source>
        <strain evidence="9">CCMP3328</strain>
    </source>
</reference>
<dbReference type="AlphaFoldDB" id="A0A7S0F700"/>
<dbReference type="InterPro" id="IPR011009">
    <property type="entry name" value="Kinase-like_dom_sf"/>
</dbReference>
<evidence type="ECO:0008006" key="10">
    <source>
        <dbReference type="Google" id="ProtNLM"/>
    </source>
</evidence>
<gene>
    <name evidence="9" type="ORF">CAUS1442_LOCUS14657</name>
</gene>
<dbReference type="SUPFAM" id="SSF53300">
    <property type="entry name" value="vWA-like"/>
    <property type="match status" value="1"/>
</dbReference>
<keyword evidence="5" id="KW-0732">Signal</keyword>
<evidence type="ECO:0000256" key="2">
    <source>
        <dbReference type="ARBA" id="ARBA00022525"/>
    </source>
</evidence>
<dbReference type="Pfam" id="PF25106">
    <property type="entry name" value="VWA_4"/>
    <property type="match status" value="1"/>
</dbReference>
<comment type="subcellular location">
    <subcellularLocation>
        <location evidence="1">Secreted</location>
    </subcellularLocation>
</comment>
<dbReference type="CDD" id="cd00198">
    <property type="entry name" value="vWFA"/>
    <property type="match status" value="1"/>
</dbReference>
<dbReference type="Gene3D" id="3.40.50.410">
    <property type="entry name" value="von Willebrand factor, type A domain"/>
    <property type="match status" value="1"/>
</dbReference>
<dbReference type="InterPro" id="IPR004166">
    <property type="entry name" value="a-kinase_dom"/>
</dbReference>
<evidence type="ECO:0000259" key="8">
    <source>
        <dbReference type="PROSITE" id="PS51158"/>
    </source>
</evidence>
<evidence type="ECO:0000313" key="9">
    <source>
        <dbReference type="EMBL" id="CAD8342522.1"/>
    </source>
</evidence>
<dbReference type="PANTHER" id="PTHR47763">
    <property type="entry name" value="ALPHA-PROTEIN KINASE VWKA"/>
    <property type="match status" value="1"/>
</dbReference>